<dbReference type="Pfam" id="PF14321">
    <property type="entry name" value="DUF4382"/>
    <property type="match status" value="1"/>
</dbReference>
<dbReference type="Pfam" id="PF18914">
    <property type="entry name" value="DUF5666"/>
    <property type="match status" value="2"/>
</dbReference>
<evidence type="ECO:0000259" key="3">
    <source>
        <dbReference type="Pfam" id="PF14321"/>
    </source>
</evidence>
<protein>
    <recommendedName>
        <fullName evidence="7">DUF4382 domain-containing protein</fullName>
    </recommendedName>
</protein>
<feature type="domain" description="DUF5666" evidence="4">
    <location>
        <begin position="201"/>
        <end position="267"/>
    </location>
</feature>
<evidence type="ECO:0000256" key="1">
    <source>
        <dbReference type="SAM" id="MobiDB-lite"/>
    </source>
</evidence>
<organism evidence="5 6">
    <name type="scientific">Armatimonas rosea</name>
    <dbReference type="NCBI Taxonomy" id="685828"/>
    <lineage>
        <taxon>Bacteria</taxon>
        <taxon>Bacillati</taxon>
        <taxon>Armatimonadota</taxon>
        <taxon>Armatimonadia</taxon>
        <taxon>Armatimonadales</taxon>
        <taxon>Armatimonadaceae</taxon>
        <taxon>Armatimonas</taxon>
    </lineage>
</organism>
<evidence type="ECO:0000259" key="4">
    <source>
        <dbReference type="Pfam" id="PF18914"/>
    </source>
</evidence>
<evidence type="ECO:0000256" key="2">
    <source>
        <dbReference type="SAM" id="SignalP"/>
    </source>
</evidence>
<feature type="signal peptide" evidence="2">
    <location>
        <begin position="1"/>
        <end position="20"/>
    </location>
</feature>
<feature type="region of interest" description="Disordered" evidence="1">
    <location>
        <begin position="270"/>
        <end position="289"/>
    </location>
</feature>
<proteinExistence type="predicted"/>
<feature type="domain" description="DUF5666" evidence="4">
    <location>
        <begin position="288"/>
        <end position="367"/>
    </location>
</feature>
<dbReference type="Proteomes" id="UP000520814">
    <property type="component" value="Unassembled WGS sequence"/>
</dbReference>
<accession>A0A7W9SXL5</accession>
<dbReference type="PROSITE" id="PS51257">
    <property type="entry name" value="PROKAR_LIPOPROTEIN"/>
    <property type="match status" value="1"/>
</dbReference>
<evidence type="ECO:0000313" key="5">
    <source>
        <dbReference type="EMBL" id="MBB6054084.1"/>
    </source>
</evidence>
<feature type="chain" id="PRO_5030662553" description="DUF4382 domain-containing protein" evidence="2">
    <location>
        <begin position="21"/>
        <end position="401"/>
    </location>
</feature>
<dbReference type="InterPro" id="IPR043724">
    <property type="entry name" value="DUF5666"/>
</dbReference>
<gene>
    <name evidence="5" type="ORF">HNQ39_005931</name>
</gene>
<sequence length="401" mass="41663">MKRLTAICVLLGAISLVGCGGGGSGSSSTGTRKVAVLATDSFREDYDQVWATIYKVELLPEGGGAPIVVFDDPTGRQIDLKTLRDATGARFAFLGDASVPAGNYTGVRFALGSEMRLVEHGKTVVEPMPLSSTLPLDGAGHPQVTVNFPAPRALGSTGDPVVIDFDLANFILKDGKLTPSVVEGDHSGLSDPSRHEHEDYKGAVSELSGSAPSQTFVLNRGRGMSVTVATTAATAIYGSGSLDNGKVVEVTGRYNPTTDRLVATKIEVKGAGEDSNESEGSHAPEIKGSVGSVSATAGTFSVTLRKAKGFAPNVTTINVVTSPTTIFRTDGGRTKTSAEFFALLTGAAKVEVEGTYDAATNTLTAAKAKVENESNDGGWENESHHDQDDHNGDGKVDGNDD</sequence>
<dbReference type="RefSeq" id="WP_184204165.1">
    <property type="nucleotide sequence ID" value="NZ_JACHGW010000013.1"/>
</dbReference>
<dbReference type="InterPro" id="IPR025491">
    <property type="entry name" value="DUF4382"/>
</dbReference>
<feature type="domain" description="DUF4382" evidence="3">
    <location>
        <begin position="33"/>
        <end position="173"/>
    </location>
</feature>
<feature type="compositionally biased region" description="Basic and acidic residues" evidence="1">
    <location>
        <begin position="381"/>
        <end position="401"/>
    </location>
</feature>
<evidence type="ECO:0000313" key="6">
    <source>
        <dbReference type="Proteomes" id="UP000520814"/>
    </source>
</evidence>
<comment type="caution">
    <text evidence="5">The sequence shown here is derived from an EMBL/GenBank/DDBJ whole genome shotgun (WGS) entry which is preliminary data.</text>
</comment>
<name>A0A7W9SXL5_ARMRO</name>
<keyword evidence="2" id="KW-0732">Signal</keyword>
<evidence type="ECO:0008006" key="7">
    <source>
        <dbReference type="Google" id="ProtNLM"/>
    </source>
</evidence>
<reference evidence="5 6" key="1">
    <citation type="submission" date="2020-08" db="EMBL/GenBank/DDBJ databases">
        <title>Genomic Encyclopedia of Type Strains, Phase IV (KMG-IV): sequencing the most valuable type-strain genomes for metagenomic binning, comparative biology and taxonomic classification.</title>
        <authorList>
            <person name="Goeker M."/>
        </authorList>
    </citation>
    <scope>NUCLEOTIDE SEQUENCE [LARGE SCALE GENOMIC DNA]</scope>
    <source>
        <strain evidence="5 6">DSM 23562</strain>
    </source>
</reference>
<feature type="region of interest" description="Disordered" evidence="1">
    <location>
        <begin position="367"/>
        <end position="401"/>
    </location>
</feature>
<dbReference type="AlphaFoldDB" id="A0A7W9SXL5"/>
<dbReference type="EMBL" id="JACHGW010000013">
    <property type="protein sequence ID" value="MBB6054084.1"/>
    <property type="molecule type" value="Genomic_DNA"/>
</dbReference>
<keyword evidence="6" id="KW-1185">Reference proteome</keyword>